<evidence type="ECO:0000313" key="2">
    <source>
        <dbReference type="EMBL" id="TFD86963.1"/>
    </source>
</evidence>
<comment type="caution">
    <text evidence="2">The sequence shown here is derived from an EMBL/GenBank/DDBJ whole genome shotgun (WGS) entry which is preliminary data.</text>
</comment>
<accession>A0A4R9BLH0</accession>
<proteinExistence type="predicted"/>
<dbReference type="OrthoDB" id="5188363at2"/>
<feature type="transmembrane region" description="Helical" evidence="1">
    <location>
        <begin position="6"/>
        <end position="22"/>
    </location>
</feature>
<protein>
    <submittedName>
        <fullName evidence="2">Uncharacterized protein</fullName>
    </submittedName>
</protein>
<name>A0A4R9BLH0_9MICO</name>
<organism evidence="2 3">
    <name type="scientific">Cryobacterium lactosi</name>
    <dbReference type="NCBI Taxonomy" id="1259202"/>
    <lineage>
        <taxon>Bacteria</taxon>
        <taxon>Bacillati</taxon>
        <taxon>Actinomycetota</taxon>
        <taxon>Actinomycetes</taxon>
        <taxon>Micrococcales</taxon>
        <taxon>Microbacteriaceae</taxon>
        <taxon>Cryobacterium</taxon>
    </lineage>
</organism>
<dbReference type="EMBL" id="SOHM01000031">
    <property type="protein sequence ID" value="TFD86963.1"/>
    <property type="molecule type" value="Genomic_DNA"/>
</dbReference>
<dbReference type="Proteomes" id="UP000298468">
    <property type="component" value="Unassembled WGS sequence"/>
</dbReference>
<dbReference type="RefSeq" id="WP_134641444.1">
    <property type="nucleotide sequence ID" value="NZ_SOHM01000031.1"/>
</dbReference>
<dbReference type="AlphaFoldDB" id="A0A4R9BLH0"/>
<gene>
    <name evidence="2" type="ORF">E3T61_13910</name>
</gene>
<evidence type="ECO:0000313" key="3">
    <source>
        <dbReference type="Proteomes" id="UP000298468"/>
    </source>
</evidence>
<keyword evidence="3" id="KW-1185">Reference proteome</keyword>
<reference evidence="2 3" key="1">
    <citation type="submission" date="2019-03" db="EMBL/GenBank/DDBJ databases">
        <title>Genomics of glacier-inhabiting Cryobacterium strains.</title>
        <authorList>
            <person name="Liu Q."/>
            <person name="Xin Y.-H."/>
        </authorList>
    </citation>
    <scope>NUCLEOTIDE SEQUENCE [LARGE SCALE GENOMIC DNA]</scope>
    <source>
        <strain evidence="2 3">Sr59</strain>
    </source>
</reference>
<keyword evidence="1" id="KW-0812">Transmembrane</keyword>
<keyword evidence="1" id="KW-0472">Membrane</keyword>
<evidence type="ECO:0000256" key="1">
    <source>
        <dbReference type="SAM" id="Phobius"/>
    </source>
</evidence>
<keyword evidence="1" id="KW-1133">Transmembrane helix</keyword>
<sequence>MLTESLSYLGFLLGAIPFWCWLPRMQKKVRALNRERYALRQAQKATAFPANQKRKIFLTMKSTKLMKKDVSPMRMTRKSTALLTSLVGLMLLISSSGAANAVSVAPTADPLTMIAVSDQEAALKTEIAMSALASGAMPLQAPLSAVVEAETKVNTILAEGGAFTTVTIPIDGSYSFTSNVSMVFDSAGNRLQSSEMLVSENADGFFNVKTYVDGVMTNNQDTDLVYLTDAELKADLVASQAKSGSVAADAAPAPLAEKNTGACIATVLGVTGVVGAIIAYGCAGACAAAAVGVGVPFCIACIAGFATVGGASITAVATCF</sequence>
<feature type="transmembrane region" description="Helical" evidence="1">
    <location>
        <begin position="81"/>
        <end position="102"/>
    </location>
</feature>